<proteinExistence type="predicted"/>
<evidence type="ECO:0000313" key="2">
    <source>
        <dbReference type="EMBL" id="KAJ2780867.1"/>
    </source>
</evidence>
<accession>A0A9W8LIS2</accession>
<keyword evidence="3" id="KW-1185">Reference proteome</keyword>
<dbReference type="EMBL" id="JANBUM010000232">
    <property type="protein sequence ID" value="KAJ2780867.1"/>
    <property type="molecule type" value="Genomic_DNA"/>
</dbReference>
<gene>
    <name evidence="2" type="ORF">GGI15_003398</name>
</gene>
<protein>
    <submittedName>
        <fullName evidence="2">Uncharacterized protein</fullName>
    </submittedName>
</protein>
<reference evidence="2" key="1">
    <citation type="submission" date="2022-07" db="EMBL/GenBank/DDBJ databases">
        <title>Phylogenomic reconstructions and comparative analyses of Kickxellomycotina fungi.</title>
        <authorList>
            <person name="Reynolds N.K."/>
            <person name="Stajich J.E."/>
            <person name="Barry K."/>
            <person name="Grigoriev I.V."/>
            <person name="Crous P."/>
            <person name="Smith M.E."/>
        </authorList>
    </citation>
    <scope>NUCLEOTIDE SEQUENCE</scope>
    <source>
        <strain evidence="2">BCRC 34489</strain>
    </source>
</reference>
<organism evidence="2 3">
    <name type="scientific">Coemansia interrupta</name>
    <dbReference type="NCBI Taxonomy" id="1126814"/>
    <lineage>
        <taxon>Eukaryota</taxon>
        <taxon>Fungi</taxon>
        <taxon>Fungi incertae sedis</taxon>
        <taxon>Zoopagomycota</taxon>
        <taxon>Kickxellomycotina</taxon>
        <taxon>Kickxellomycetes</taxon>
        <taxon>Kickxellales</taxon>
        <taxon>Kickxellaceae</taxon>
        <taxon>Coemansia</taxon>
    </lineage>
</organism>
<comment type="caution">
    <text evidence="2">The sequence shown here is derived from an EMBL/GenBank/DDBJ whole genome shotgun (WGS) entry which is preliminary data.</text>
</comment>
<dbReference type="Proteomes" id="UP001140172">
    <property type="component" value="Unassembled WGS sequence"/>
</dbReference>
<feature type="non-terminal residue" evidence="2">
    <location>
        <position position="91"/>
    </location>
</feature>
<evidence type="ECO:0000256" key="1">
    <source>
        <dbReference type="SAM" id="MobiDB-lite"/>
    </source>
</evidence>
<name>A0A9W8LIS2_9FUNG</name>
<sequence length="91" mass="10025">MPFCRSNPAFAGKLAGMSQVSAESLAVELAHRAAKNPSRADFQPHFDYAKDRSRPSKDSNPADSDDDRPFARAFNSQMLKLLGINRSGRTK</sequence>
<dbReference type="AlphaFoldDB" id="A0A9W8LIS2"/>
<evidence type="ECO:0000313" key="3">
    <source>
        <dbReference type="Proteomes" id="UP001140172"/>
    </source>
</evidence>
<feature type="region of interest" description="Disordered" evidence="1">
    <location>
        <begin position="33"/>
        <end position="70"/>
    </location>
</feature>
<feature type="compositionally biased region" description="Basic and acidic residues" evidence="1">
    <location>
        <begin position="42"/>
        <end position="57"/>
    </location>
</feature>